<keyword evidence="2" id="KW-1185">Reference proteome</keyword>
<gene>
    <name evidence="1" type="ORF">L1987_06448</name>
</gene>
<organism evidence="1 2">
    <name type="scientific">Smallanthus sonchifolius</name>
    <dbReference type="NCBI Taxonomy" id="185202"/>
    <lineage>
        <taxon>Eukaryota</taxon>
        <taxon>Viridiplantae</taxon>
        <taxon>Streptophyta</taxon>
        <taxon>Embryophyta</taxon>
        <taxon>Tracheophyta</taxon>
        <taxon>Spermatophyta</taxon>
        <taxon>Magnoliopsida</taxon>
        <taxon>eudicotyledons</taxon>
        <taxon>Gunneridae</taxon>
        <taxon>Pentapetalae</taxon>
        <taxon>asterids</taxon>
        <taxon>campanulids</taxon>
        <taxon>Asterales</taxon>
        <taxon>Asteraceae</taxon>
        <taxon>Asteroideae</taxon>
        <taxon>Heliantheae alliance</taxon>
        <taxon>Millerieae</taxon>
        <taxon>Smallanthus</taxon>
    </lineage>
</organism>
<dbReference type="EMBL" id="CM042019">
    <property type="protein sequence ID" value="KAI3824974.1"/>
    <property type="molecule type" value="Genomic_DNA"/>
</dbReference>
<accession>A0ACB9JYJ6</accession>
<comment type="caution">
    <text evidence="1">The sequence shown here is derived from an EMBL/GenBank/DDBJ whole genome shotgun (WGS) entry which is preliminary data.</text>
</comment>
<proteinExistence type="predicted"/>
<name>A0ACB9JYJ6_9ASTR</name>
<protein>
    <submittedName>
        <fullName evidence="1">Uncharacterized protein</fullName>
    </submittedName>
</protein>
<dbReference type="Proteomes" id="UP001056120">
    <property type="component" value="Linkage Group LG02"/>
</dbReference>
<evidence type="ECO:0000313" key="2">
    <source>
        <dbReference type="Proteomes" id="UP001056120"/>
    </source>
</evidence>
<reference evidence="2" key="1">
    <citation type="journal article" date="2022" name="Mol. Ecol. Resour.">
        <title>The genomes of chicory, endive, great burdock and yacon provide insights into Asteraceae palaeo-polyploidization history and plant inulin production.</title>
        <authorList>
            <person name="Fan W."/>
            <person name="Wang S."/>
            <person name="Wang H."/>
            <person name="Wang A."/>
            <person name="Jiang F."/>
            <person name="Liu H."/>
            <person name="Zhao H."/>
            <person name="Xu D."/>
            <person name="Zhang Y."/>
        </authorList>
    </citation>
    <scope>NUCLEOTIDE SEQUENCE [LARGE SCALE GENOMIC DNA]</scope>
    <source>
        <strain evidence="2">cv. Yunnan</strain>
    </source>
</reference>
<reference evidence="1 2" key="2">
    <citation type="journal article" date="2022" name="Mol. Ecol. Resour.">
        <title>The genomes of chicory, endive, great burdock and yacon provide insights into Asteraceae paleo-polyploidization history and plant inulin production.</title>
        <authorList>
            <person name="Fan W."/>
            <person name="Wang S."/>
            <person name="Wang H."/>
            <person name="Wang A."/>
            <person name="Jiang F."/>
            <person name="Liu H."/>
            <person name="Zhao H."/>
            <person name="Xu D."/>
            <person name="Zhang Y."/>
        </authorList>
    </citation>
    <scope>NUCLEOTIDE SEQUENCE [LARGE SCALE GENOMIC DNA]</scope>
    <source>
        <strain evidence="2">cv. Yunnan</strain>
        <tissue evidence="1">Leaves</tissue>
    </source>
</reference>
<evidence type="ECO:0000313" key="1">
    <source>
        <dbReference type="EMBL" id="KAI3824974.1"/>
    </source>
</evidence>
<sequence length="389" mass="42927">MTQQIEGTQKQKRKIQLDPTPPPYPAHVCTKRALFGEAIDIQSLGSTKEWKKYFHSLALWEGQDILYQRISDVGKRIEEEITIKWRNITYPVWVNEEMNSWCPMFMGESQECGDTKSESSKDQNVSKNASTNNEQPENNYSGNHGDVNTSVVVRETLITGHTDRHGIALGNPNMEEDLDRSQVPVTPPPTLAASEIVRGAQVLGSGPHHQSASQNGPAPIKLTGPVPNDIVGSKSSNIDGPNTNNGPKLRVRHNPGVVPDLNMPSASLPTSSSQSSRQKRIGILKQKVERKHGKESIGSIRFKDRLWCSLPTQHHSDTSTYNSVSFNSSQGLGLLNSSQVGGGVIEEDEIIKEIPDLMGMDLINAYNEGKEEVEDTVWVADCLGDKRKD</sequence>